<dbReference type="AlphaFoldDB" id="A0A9P9I6L3"/>
<reference evidence="2" key="1">
    <citation type="journal article" date="2021" name="Nat. Commun.">
        <title>Genetic determinants of endophytism in the Arabidopsis root mycobiome.</title>
        <authorList>
            <person name="Mesny F."/>
            <person name="Miyauchi S."/>
            <person name="Thiergart T."/>
            <person name="Pickel B."/>
            <person name="Atanasova L."/>
            <person name="Karlsson M."/>
            <person name="Huettel B."/>
            <person name="Barry K.W."/>
            <person name="Haridas S."/>
            <person name="Chen C."/>
            <person name="Bauer D."/>
            <person name="Andreopoulos W."/>
            <person name="Pangilinan J."/>
            <person name="LaButti K."/>
            <person name="Riley R."/>
            <person name="Lipzen A."/>
            <person name="Clum A."/>
            <person name="Drula E."/>
            <person name="Henrissat B."/>
            <person name="Kohler A."/>
            <person name="Grigoriev I.V."/>
            <person name="Martin F.M."/>
            <person name="Hacquard S."/>
        </authorList>
    </citation>
    <scope>NUCLEOTIDE SEQUENCE</scope>
    <source>
        <strain evidence="2">MPI-CAGE-AT-0021</strain>
    </source>
</reference>
<dbReference type="Proteomes" id="UP000717696">
    <property type="component" value="Unassembled WGS sequence"/>
</dbReference>
<gene>
    <name evidence="2" type="ORF">B0J13DRAFT_578768</name>
</gene>
<evidence type="ECO:0000313" key="3">
    <source>
        <dbReference type="Proteomes" id="UP000717696"/>
    </source>
</evidence>
<protein>
    <submittedName>
        <fullName evidence="2">Uncharacterized protein</fullName>
    </submittedName>
</protein>
<accession>A0A9P9I6L3</accession>
<organism evidence="2 3">
    <name type="scientific">Dactylonectria estremocensis</name>
    <dbReference type="NCBI Taxonomy" id="1079267"/>
    <lineage>
        <taxon>Eukaryota</taxon>
        <taxon>Fungi</taxon>
        <taxon>Dikarya</taxon>
        <taxon>Ascomycota</taxon>
        <taxon>Pezizomycotina</taxon>
        <taxon>Sordariomycetes</taxon>
        <taxon>Hypocreomycetidae</taxon>
        <taxon>Hypocreales</taxon>
        <taxon>Nectriaceae</taxon>
        <taxon>Dactylonectria</taxon>
    </lineage>
</organism>
<dbReference type="EMBL" id="JAGMUU010000069">
    <property type="protein sequence ID" value="KAH7109743.1"/>
    <property type="molecule type" value="Genomic_DNA"/>
</dbReference>
<evidence type="ECO:0000313" key="2">
    <source>
        <dbReference type="EMBL" id="KAH7109743.1"/>
    </source>
</evidence>
<keyword evidence="3" id="KW-1185">Reference proteome</keyword>
<sequence>MRRKVTSFEMNSNCLNPHPHFSPDSVKLHVSPTGPTEPSHRRPTFDNIKWEFDTVAEQLGPGDLFLLHFSGHGVRLPQSKLQMRYKDVSRS</sequence>
<comment type="caution">
    <text evidence="2">The sequence shown here is derived from an EMBL/GenBank/DDBJ whole genome shotgun (WGS) entry which is preliminary data.</text>
</comment>
<dbReference type="Gene3D" id="3.40.50.1460">
    <property type="match status" value="1"/>
</dbReference>
<dbReference type="OrthoDB" id="3223806at2759"/>
<feature type="region of interest" description="Disordered" evidence="1">
    <location>
        <begin position="1"/>
        <end position="44"/>
    </location>
</feature>
<name>A0A9P9I6L3_9HYPO</name>
<evidence type="ECO:0000256" key="1">
    <source>
        <dbReference type="SAM" id="MobiDB-lite"/>
    </source>
</evidence>
<proteinExistence type="predicted"/>